<dbReference type="EMBL" id="VIKS01000009">
    <property type="protein sequence ID" value="TQV87081.1"/>
    <property type="molecule type" value="Genomic_DNA"/>
</dbReference>
<gene>
    <name evidence="2" type="ORF">FLL46_14850</name>
</gene>
<keyword evidence="3" id="KW-1185">Reference proteome</keyword>
<protein>
    <submittedName>
        <fullName evidence="2">Uncharacterized protein</fullName>
    </submittedName>
</protein>
<dbReference type="Proteomes" id="UP000315439">
    <property type="component" value="Unassembled WGS sequence"/>
</dbReference>
<feature type="chain" id="PRO_5022034111" evidence="1">
    <location>
        <begin position="18"/>
        <end position="100"/>
    </location>
</feature>
<keyword evidence="1" id="KW-0732">Signal</keyword>
<evidence type="ECO:0000256" key="1">
    <source>
        <dbReference type="SAM" id="SignalP"/>
    </source>
</evidence>
<dbReference type="AlphaFoldDB" id="A0A545UC80"/>
<name>A0A545UC80_9GAMM</name>
<dbReference type="RefSeq" id="WP_142932065.1">
    <property type="nucleotide sequence ID" value="NZ_ML660165.1"/>
</dbReference>
<organism evidence="2 3">
    <name type="scientific">Aliikangiella coralliicola</name>
    <dbReference type="NCBI Taxonomy" id="2592383"/>
    <lineage>
        <taxon>Bacteria</taxon>
        <taxon>Pseudomonadati</taxon>
        <taxon>Pseudomonadota</taxon>
        <taxon>Gammaproteobacteria</taxon>
        <taxon>Oceanospirillales</taxon>
        <taxon>Pleioneaceae</taxon>
        <taxon>Aliikangiella</taxon>
    </lineage>
</organism>
<reference evidence="2 3" key="1">
    <citation type="submission" date="2019-07" db="EMBL/GenBank/DDBJ databases">
        <title>Draft genome for Aliikangiella sp. M105.</title>
        <authorList>
            <person name="Wang G."/>
        </authorList>
    </citation>
    <scope>NUCLEOTIDE SEQUENCE [LARGE SCALE GENOMIC DNA]</scope>
    <source>
        <strain evidence="2 3">M105</strain>
    </source>
</reference>
<feature type="signal peptide" evidence="1">
    <location>
        <begin position="1"/>
        <end position="17"/>
    </location>
</feature>
<proteinExistence type="predicted"/>
<sequence>MKYILLVLTLFSPITFAAETVQDGNVTNITSIKEGLLIILDTGKPSGCKQTSGWMLIPEENKTMVSVALAMHLAGKKRAAIYVDIHAPGGYCKVIQYDPL</sequence>
<evidence type="ECO:0000313" key="3">
    <source>
        <dbReference type="Proteomes" id="UP000315439"/>
    </source>
</evidence>
<evidence type="ECO:0000313" key="2">
    <source>
        <dbReference type="EMBL" id="TQV87081.1"/>
    </source>
</evidence>
<dbReference type="OrthoDB" id="21421at2"/>
<accession>A0A545UC80</accession>
<comment type="caution">
    <text evidence="2">The sequence shown here is derived from an EMBL/GenBank/DDBJ whole genome shotgun (WGS) entry which is preliminary data.</text>
</comment>